<dbReference type="PANTHER" id="PTHR24118:SF99">
    <property type="entry name" value="POTE ANKYRIN DOMAIN FAMILY MEMBER 3C-RELATED"/>
    <property type="match status" value="1"/>
</dbReference>
<dbReference type="STRING" id="62324.A0A182RRX0"/>
<dbReference type="VEuPathDB" id="VectorBase:AFUN009016"/>
<organism evidence="1">
    <name type="scientific">Anopheles funestus</name>
    <name type="common">African malaria mosquito</name>
    <dbReference type="NCBI Taxonomy" id="62324"/>
    <lineage>
        <taxon>Eukaryota</taxon>
        <taxon>Metazoa</taxon>
        <taxon>Ecdysozoa</taxon>
        <taxon>Arthropoda</taxon>
        <taxon>Hexapoda</taxon>
        <taxon>Insecta</taxon>
        <taxon>Pterygota</taxon>
        <taxon>Neoptera</taxon>
        <taxon>Endopterygota</taxon>
        <taxon>Diptera</taxon>
        <taxon>Nematocera</taxon>
        <taxon>Culicoidea</taxon>
        <taxon>Culicidae</taxon>
        <taxon>Anophelinae</taxon>
        <taxon>Anopheles</taxon>
    </lineage>
</organism>
<reference evidence="1" key="1">
    <citation type="submission" date="2020-05" db="UniProtKB">
        <authorList>
            <consortium name="EnsemblMetazoa"/>
        </authorList>
    </citation>
    <scope>IDENTIFICATION</scope>
    <source>
        <strain evidence="1">FUMOZ</strain>
    </source>
</reference>
<dbReference type="Pfam" id="PF00023">
    <property type="entry name" value="Ank"/>
    <property type="match status" value="1"/>
</dbReference>
<proteinExistence type="predicted"/>
<dbReference type="SMART" id="SM00248">
    <property type="entry name" value="ANK"/>
    <property type="match status" value="6"/>
</dbReference>
<sequence length="1725" mass="197437">MRLHHLCSIVLPAGIVRRSLSYAKRDLKMDSEECSDKLLFKIIDGSTLNQQSLADYLTKSTIESVLKFESEHGTSPLVRCVQNGVSHLDLVRCMVNSGLYDYETIDNTGRAALTNLASEWANDEQNIKNIIDVVVKDVDQATACYKLLKLNSLPLFKAYLKVHDEEGMFQSITIALTKLNVKRILLAYELRLFIQLKLGDYGYRKQTGDWTAFEQSDSWKNHIEAISDCWRDIVTHGYDTNDNVDNRFLHLLLMIHNHLYFIKFKKFLEHLPIWEIVFCVAIFINIYKTPLNHRFYRLMLSKRNVIAFLEAIVPALERVKDELVKIERVLGTIATDMDGSKYDALINELVIKLEASTIKNKTYMADKFRTMQENGTRSKNELANDITKVFKKADKSYFDTKLEELKALESRDVLIGKIKTQLKRVVHPENVCNRLIAEVKNRTPIDTIVANIIASETINLADVPLLPGVMETVAQRYSQMKQFYSMAKIQNCISIITKVDSKNHERFPACVKRILTVIGEAINNTKNTPNMPDTRVYAAVQRMFMYQFKDLNIWHRNTYTHELSRNRLEIDEQQEQILLNQLPQHMRIIGVMLELLLIAIGAVMRHTFYGMLYGCETLESLRALLTYVGEEDILAEVENDWWDDASMYYTQARALLDQVRLEPLGQTSQFEQVEHSFNVQWSIIKDLAQMAKIEEEFNYESVRKTCFACNNLSTVKCLLSWKLHSYNPCDTLERISKSWDADIPHLSNIAWANPQLLQLNPAAASTTLAMLQNALISVNQYSNEEHTRTLIKDLACIDLQTVNEKEWQTLNEKLAPYYTNVFQLDVKWSVLKEFCAAKLGKASKKMMDFEKVQKKLRRQDADALQEMFDDRRKKLKLFFKQCGIEKEEDLIAKFFDIPPDARAAMEYVQVELCEMLIAAKYFGDNFQALKHSILWIQGKSYRNYLAHDALSYDLLTCSGDEKCVINAFIFANTPVSLFSDRSAMRPMIDAFPSHEDTKRWIDEQLELRATFATEDARRIHATLQAGGEMQGHFYGHHSTQRLSIRDLIEWSNLNDPTFVALLKRYFLTDKANDRNSERNAPALKDSEEGYDELSNRLSDWCKREGWQNVLMQLLDDGNERCALQVINDSESLIATETDSNFQLTNALLYHPMLRGLCQSARCLFSKMRCPKLASKTVELAIVVHWNDLLQHHSAKSVLNDDSNKKDFIHAAVKVSNYEAIGYFLNRDESRTNLILRESYLAAACYGNCTVLERLFEHYSPGMDGSLLNIPLHRAAVNKHWDCVRFLLNQNAAADVVFFDTNGNESCTLLILIEFGMVDLIRCINSFNRLMFCSTSTEHPISVASDYDTLSEEMIEAIESLGFGFLDNPKVLHATVEEGEEHLLWNEVWEQIDSKIGSHPFRGCNDRFKLLVKVLCRWRWITFIEKPYDGNTALSCAVAGDNELNVLQELINRARLMRTLEDDQLILGDLAIRNGSAIVRFGSEHQYDELCITTGCREIASRVRTLHERQTELQWEDFSIDIGALSVKFSALNEACVLSNAGSNLRMRDTTSLVDNLHDLLTISDALFSKQCTVYATLSQGTRTIHFLRIEDWCCAFDVFPPDSKIDLSSMLNTRLKGGKTVIYNAIKYGCKLESIKLLAEKGANPLLADANGYTAISAAIEHTIDPAFALSLMEACVANNLRNEDGCFLTEMTDGPGHHTLLKLAVEWRHQKAVQFLRHLQSGHL</sequence>
<evidence type="ECO:0000313" key="1">
    <source>
        <dbReference type="EnsemblMetazoa" id="AFUN009016-PA"/>
    </source>
</evidence>
<dbReference type="Gene3D" id="1.25.40.20">
    <property type="entry name" value="Ankyrin repeat-containing domain"/>
    <property type="match status" value="2"/>
</dbReference>
<dbReference type="SUPFAM" id="SSF48403">
    <property type="entry name" value="Ankyrin repeat"/>
    <property type="match status" value="1"/>
</dbReference>
<dbReference type="InterPro" id="IPR036770">
    <property type="entry name" value="Ankyrin_rpt-contain_sf"/>
</dbReference>
<dbReference type="EnsemblMetazoa" id="AFUN009016-RA">
    <property type="protein sequence ID" value="AFUN009016-PA"/>
    <property type="gene ID" value="AFUN009016"/>
</dbReference>
<dbReference type="PANTHER" id="PTHR24118">
    <property type="entry name" value="POTE ANKYRIN DOMAIN"/>
    <property type="match status" value="1"/>
</dbReference>
<dbReference type="InterPro" id="IPR002110">
    <property type="entry name" value="Ankyrin_rpt"/>
</dbReference>
<dbReference type="VEuPathDB" id="VectorBase:AFUN2_009231"/>
<accession>A0A182RRX0</accession>
<name>A0A182RRX0_ANOFN</name>
<protein>
    <submittedName>
        <fullName evidence="1">ANK_REP_REGION domain-containing protein</fullName>
    </submittedName>
</protein>